<dbReference type="RefSeq" id="WP_263844462.1">
    <property type="nucleotide sequence ID" value="NZ_JALIEB010000007.1"/>
</dbReference>
<comment type="caution">
    <text evidence="2">The sequence shown here is derived from an EMBL/GenBank/DDBJ whole genome shotgun (WGS) entry which is preliminary data.</text>
</comment>
<feature type="transmembrane region" description="Helical" evidence="1">
    <location>
        <begin position="20"/>
        <end position="48"/>
    </location>
</feature>
<evidence type="ECO:0000313" key="2">
    <source>
        <dbReference type="EMBL" id="MCV3272134.1"/>
    </source>
</evidence>
<evidence type="ECO:0008006" key="4">
    <source>
        <dbReference type="Google" id="ProtNLM"/>
    </source>
</evidence>
<protein>
    <recommendedName>
        <fullName evidence="4">YcxB-like protein domain-containing protein</fullName>
    </recommendedName>
</protein>
<name>A0ABT3BEY0_9RHOB</name>
<dbReference type="Proteomes" id="UP001208690">
    <property type="component" value="Unassembled WGS sequence"/>
</dbReference>
<evidence type="ECO:0000313" key="3">
    <source>
        <dbReference type="Proteomes" id="UP001208690"/>
    </source>
</evidence>
<keyword evidence="1" id="KW-0472">Membrane</keyword>
<keyword evidence="1" id="KW-1133">Transmembrane helix</keyword>
<gene>
    <name evidence="2" type="ORF">MUB52_11920</name>
</gene>
<proteinExistence type="predicted"/>
<organism evidence="2 3">
    <name type="scientific">Roseobacter sinensis</name>
    <dbReference type="NCBI Taxonomy" id="2931391"/>
    <lineage>
        <taxon>Bacteria</taxon>
        <taxon>Pseudomonadati</taxon>
        <taxon>Pseudomonadota</taxon>
        <taxon>Alphaproteobacteria</taxon>
        <taxon>Rhodobacterales</taxon>
        <taxon>Roseobacteraceae</taxon>
        <taxon>Roseobacter</taxon>
    </lineage>
</organism>
<evidence type="ECO:0000256" key="1">
    <source>
        <dbReference type="SAM" id="Phobius"/>
    </source>
</evidence>
<accession>A0ABT3BEY0</accession>
<feature type="transmembrane region" description="Helical" evidence="1">
    <location>
        <begin position="54"/>
        <end position="72"/>
    </location>
</feature>
<reference evidence="2 3" key="1">
    <citation type="submission" date="2022-04" db="EMBL/GenBank/DDBJ databases">
        <title>Roseobacter sp. WL0113 is a bacterium isolated from neritic sediment.</title>
        <authorList>
            <person name="Wang L."/>
            <person name="He W."/>
            <person name="Zhang D.-F."/>
        </authorList>
    </citation>
    <scope>NUCLEOTIDE SEQUENCE [LARGE SCALE GENOMIC DNA]</scope>
    <source>
        <strain evidence="2 3">WL0113</strain>
    </source>
</reference>
<dbReference type="EMBL" id="JALIEB010000007">
    <property type="protein sequence ID" value="MCV3272134.1"/>
    <property type="molecule type" value="Genomic_DNA"/>
</dbReference>
<keyword evidence="1" id="KW-0812">Transmembrane</keyword>
<sequence>MAMDEGTVARSIYKYKIGELNLLFTLFVAVLAGFSGLYLALATMIIGATATAERAIGAIVCFGMFFILSHWIRRDHRSSKEVVLEGTKVQRPMTKGDRDDDFVFFSDVRSLEVVNDYQDNGPALVLVTRSETIAYRSMYFESQAKFLEFSRQFDDVLKSGTFTAS</sequence>
<keyword evidence="3" id="KW-1185">Reference proteome</keyword>